<sequence>MPLDPVQAVAEFARYVGQRRDMFFAAQAARRLRELEGFGLRVPESYRRYSTGRCATFEAPEGPTRRSWFYRRPRGRSCGSR</sequence>
<reference evidence="1 2" key="1">
    <citation type="submission" date="2019-10" db="EMBL/GenBank/DDBJ databases">
        <title>Rubrobacter sp nov SCSIO 52915 isolated from a deep-sea sediment in the South China Sea.</title>
        <authorList>
            <person name="Chen R.W."/>
        </authorList>
    </citation>
    <scope>NUCLEOTIDE SEQUENCE [LARGE SCALE GENOMIC DNA]</scope>
    <source>
        <strain evidence="1 2">SCSIO 52915</strain>
    </source>
</reference>
<dbReference type="EMBL" id="CP045121">
    <property type="protein sequence ID" value="QIN78010.1"/>
    <property type="molecule type" value="Genomic_DNA"/>
</dbReference>
<evidence type="ECO:0000313" key="2">
    <source>
        <dbReference type="Proteomes" id="UP000502706"/>
    </source>
</evidence>
<evidence type="ECO:0000313" key="1">
    <source>
        <dbReference type="EMBL" id="QIN78010.1"/>
    </source>
</evidence>
<keyword evidence="2" id="KW-1185">Reference proteome</keyword>
<accession>A0A6G8PU90</accession>
<dbReference type="Proteomes" id="UP000502706">
    <property type="component" value="Chromosome"/>
</dbReference>
<dbReference type="RefSeq" id="WP_166395688.1">
    <property type="nucleotide sequence ID" value="NZ_CP045121.1"/>
</dbReference>
<name>A0A6G8PU90_9ACTN</name>
<dbReference type="KEGG" id="rmar:GBA65_05185"/>
<proteinExistence type="predicted"/>
<organism evidence="1 2">
    <name type="scientific">Rubrobacter marinus</name>
    <dbReference type="NCBI Taxonomy" id="2653852"/>
    <lineage>
        <taxon>Bacteria</taxon>
        <taxon>Bacillati</taxon>
        <taxon>Actinomycetota</taxon>
        <taxon>Rubrobacteria</taxon>
        <taxon>Rubrobacterales</taxon>
        <taxon>Rubrobacteraceae</taxon>
        <taxon>Rubrobacter</taxon>
    </lineage>
</organism>
<protein>
    <submittedName>
        <fullName evidence="1">Uncharacterized protein</fullName>
    </submittedName>
</protein>
<gene>
    <name evidence="1" type="ORF">GBA65_05185</name>
</gene>
<dbReference type="AlphaFoldDB" id="A0A6G8PU90"/>